<protein>
    <submittedName>
        <fullName evidence="6">TIGR03619 family F420-dependent LLM class oxidoreductase</fullName>
        <ecNumber evidence="6">1.-.-.-</ecNumber>
    </submittedName>
</protein>
<evidence type="ECO:0000313" key="6">
    <source>
        <dbReference type="EMBL" id="MCF8587322.1"/>
    </source>
</evidence>
<feature type="domain" description="Luciferase-like" evidence="5">
    <location>
        <begin position="24"/>
        <end position="194"/>
    </location>
</feature>
<dbReference type="EC" id="1.-.-.-" evidence="6"/>
<dbReference type="InterPro" id="IPR011251">
    <property type="entry name" value="Luciferase-like_dom"/>
</dbReference>
<gene>
    <name evidence="6" type="ORF">L5G33_02430</name>
</gene>
<dbReference type="PANTHER" id="PTHR42847:SF4">
    <property type="entry name" value="ALKANESULFONATE MONOOXYGENASE-RELATED"/>
    <property type="match status" value="1"/>
</dbReference>
<dbReference type="Pfam" id="PF00296">
    <property type="entry name" value="Bac_luciferase"/>
    <property type="match status" value="1"/>
</dbReference>
<dbReference type="Proteomes" id="UP001200110">
    <property type="component" value="Unassembled WGS sequence"/>
</dbReference>
<dbReference type="EMBL" id="JAKKOR010000001">
    <property type="protein sequence ID" value="MCF8587322.1"/>
    <property type="molecule type" value="Genomic_DNA"/>
</dbReference>
<dbReference type="SUPFAM" id="SSF51679">
    <property type="entry name" value="Bacterial luciferase-like"/>
    <property type="match status" value="1"/>
</dbReference>
<comment type="caution">
    <text evidence="6">The sequence shown here is derived from an EMBL/GenBank/DDBJ whole genome shotgun (WGS) entry which is preliminary data.</text>
</comment>
<evidence type="ECO:0000313" key="7">
    <source>
        <dbReference type="Proteomes" id="UP001200110"/>
    </source>
</evidence>
<dbReference type="NCBIfam" id="TIGR03619">
    <property type="entry name" value="F420_Rv2161c"/>
    <property type="match status" value="1"/>
</dbReference>
<keyword evidence="2" id="KW-0288">FMN</keyword>
<keyword evidence="1" id="KW-0285">Flavoprotein</keyword>
<proteinExistence type="predicted"/>
<dbReference type="Gene3D" id="3.20.20.30">
    <property type="entry name" value="Luciferase-like domain"/>
    <property type="match status" value="1"/>
</dbReference>
<name>A0ABS9IP50_9ACTN</name>
<accession>A0ABS9IP50</accession>
<keyword evidence="3 6" id="KW-0560">Oxidoreductase</keyword>
<evidence type="ECO:0000259" key="5">
    <source>
        <dbReference type="Pfam" id="PF00296"/>
    </source>
</evidence>
<dbReference type="PANTHER" id="PTHR42847">
    <property type="entry name" value="ALKANESULFONATE MONOOXYGENASE"/>
    <property type="match status" value="1"/>
</dbReference>
<evidence type="ECO:0000256" key="3">
    <source>
        <dbReference type="ARBA" id="ARBA00023002"/>
    </source>
</evidence>
<keyword evidence="4" id="KW-0503">Monooxygenase</keyword>
<dbReference type="InterPro" id="IPR036661">
    <property type="entry name" value="Luciferase-like_sf"/>
</dbReference>
<evidence type="ECO:0000256" key="4">
    <source>
        <dbReference type="ARBA" id="ARBA00023033"/>
    </source>
</evidence>
<sequence>MKFTVEYPVGGPDFDPLLLSRGGVRRVVTQADEAGFAALALTEHPAPSLRWLQAGGHETLDLTTALAFFAAATERIGLMTYLLVLPYHNPFAAAKALTTVDLLSDGRLTVVAGTGYLKSEYRTLGIDFEARNERFDESLHVMKGLWSAGAPYNFEGVHFAGRDVASLPKPVTAGGPPIVIGGNSALSRRRAAAHHGWSPLIVSEEVAATTRMPMLTIAMLKEQIATLREASPDAFVQVQTPQSDYLRGPMGVDEHRAHLHELEAAGVDSFVVQLPVTSIAAAVDGLAAYAAEFLAPIS</sequence>
<organism evidence="6 7">
    <name type="scientific">Gordonia liuliyuniae</name>
    <dbReference type="NCBI Taxonomy" id="2911517"/>
    <lineage>
        <taxon>Bacteria</taxon>
        <taxon>Bacillati</taxon>
        <taxon>Actinomycetota</taxon>
        <taxon>Actinomycetes</taxon>
        <taxon>Mycobacteriales</taxon>
        <taxon>Gordoniaceae</taxon>
        <taxon>Gordonia</taxon>
    </lineage>
</organism>
<evidence type="ECO:0000256" key="1">
    <source>
        <dbReference type="ARBA" id="ARBA00022630"/>
    </source>
</evidence>
<dbReference type="InterPro" id="IPR019921">
    <property type="entry name" value="Lucif-like_OxRdtase_Rv2161c"/>
</dbReference>
<keyword evidence="7" id="KW-1185">Reference proteome</keyword>
<dbReference type="InterPro" id="IPR050172">
    <property type="entry name" value="SsuD_RutA_monooxygenase"/>
</dbReference>
<evidence type="ECO:0000256" key="2">
    <source>
        <dbReference type="ARBA" id="ARBA00022643"/>
    </source>
</evidence>
<reference evidence="6 7" key="1">
    <citation type="submission" date="2022-01" db="EMBL/GenBank/DDBJ databases">
        <authorList>
            <person name="Huang Y."/>
        </authorList>
    </citation>
    <scope>NUCLEOTIDE SEQUENCE [LARGE SCALE GENOMIC DNA]</scope>
    <source>
        <strain evidence="6 7">HY366</strain>
    </source>
</reference>
<dbReference type="RefSeq" id="WP_236996539.1">
    <property type="nucleotide sequence ID" value="NZ_JAKKOR010000001.1"/>
</dbReference>
<dbReference type="GO" id="GO:0016491">
    <property type="term" value="F:oxidoreductase activity"/>
    <property type="evidence" value="ECO:0007669"/>
    <property type="project" value="UniProtKB-KW"/>
</dbReference>